<name>A0ABP5FSP8_9ACTN</name>
<protein>
    <submittedName>
        <fullName evidence="2">Uncharacterized protein</fullName>
    </submittedName>
</protein>
<sequence>MLHEFAGRKVVDRAAMVAAGIGASTIAAQYKNRAETGFPEKATKHQRVDYWFADEWERWLASYRSAKAAALSTVNRVGERDDLLSAKESAAVLGVSYPTFRSGVSRGYYPEADDYEGARPRWKRGTLLDAADARPGHGSPRSGVRKSRTTDSDD</sequence>
<evidence type="ECO:0000313" key="2">
    <source>
        <dbReference type="EMBL" id="GAA2031338.1"/>
    </source>
</evidence>
<proteinExistence type="predicted"/>
<gene>
    <name evidence="2" type="ORF">GCM10009839_34050</name>
</gene>
<dbReference type="RefSeq" id="WP_344666576.1">
    <property type="nucleotide sequence ID" value="NZ_BAAAQN010000017.1"/>
</dbReference>
<feature type="region of interest" description="Disordered" evidence="1">
    <location>
        <begin position="126"/>
        <end position="154"/>
    </location>
</feature>
<reference evidence="3" key="1">
    <citation type="journal article" date="2019" name="Int. J. Syst. Evol. Microbiol.">
        <title>The Global Catalogue of Microorganisms (GCM) 10K type strain sequencing project: providing services to taxonomists for standard genome sequencing and annotation.</title>
        <authorList>
            <consortium name="The Broad Institute Genomics Platform"/>
            <consortium name="The Broad Institute Genome Sequencing Center for Infectious Disease"/>
            <person name="Wu L."/>
            <person name="Ma J."/>
        </authorList>
    </citation>
    <scope>NUCLEOTIDE SEQUENCE [LARGE SCALE GENOMIC DNA]</scope>
    <source>
        <strain evidence="3">JCM 16014</strain>
    </source>
</reference>
<keyword evidence="3" id="KW-1185">Reference proteome</keyword>
<evidence type="ECO:0000256" key="1">
    <source>
        <dbReference type="SAM" id="MobiDB-lite"/>
    </source>
</evidence>
<accession>A0ABP5FSP8</accession>
<dbReference type="Proteomes" id="UP001500751">
    <property type="component" value="Unassembled WGS sequence"/>
</dbReference>
<evidence type="ECO:0000313" key="3">
    <source>
        <dbReference type="Proteomes" id="UP001500751"/>
    </source>
</evidence>
<organism evidence="2 3">
    <name type="scientific">Catenulispora yoronensis</name>
    <dbReference type="NCBI Taxonomy" id="450799"/>
    <lineage>
        <taxon>Bacteria</taxon>
        <taxon>Bacillati</taxon>
        <taxon>Actinomycetota</taxon>
        <taxon>Actinomycetes</taxon>
        <taxon>Catenulisporales</taxon>
        <taxon>Catenulisporaceae</taxon>
        <taxon>Catenulispora</taxon>
    </lineage>
</organism>
<dbReference type="EMBL" id="BAAAQN010000017">
    <property type="protein sequence ID" value="GAA2031338.1"/>
    <property type="molecule type" value="Genomic_DNA"/>
</dbReference>
<comment type="caution">
    <text evidence="2">The sequence shown here is derived from an EMBL/GenBank/DDBJ whole genome shotgun (WGS) entry which is preliminary data.</text>
</comment>